<dbReference type="InterPro" id="IPR013324">
    <property type="entry name" value="RNA_pol_sigma_r3/r4-like"/>
</dbReference>
<dbReference type="InterPro" id="IPR014284">
    <property type="entry name" value="RNA_pol_sigma-70_dom"/>
</dbReference>
<organism evidence="8 9">
    <name type="scientific">Corticicoccus populi</name>
    <dbReference type="NCBI Taxonomy" id="1812821"/>
    <lineage>
        <taxon>Bacteria</taxon>
        <taxon>Bacillati</taxon>
        <taxon>Bacillota</taxon>
        <taxon>Bacilli</taxon>
        <taxon>Bacillales</taxon>
        <taxon>Staphylococcaceae</taxon>
        <taxon>Corticicoccus</taxon>
    </lineage>
</organism>
<keyword evidence="5" id="KW-0804">Transcription</keyword>
<sequence length="179" mass="20746">MSDKRIIKRIKHRDETAIKKILKKYGGLIKMTALRHLYSHSDCIDECINDVLFAVWENIDNYHPEKSSFKNWILVITKYKAINIIRKHSKDALVDTFDDMTVIGRSDDGLSLWEMEWFSLIETLPLIDQELLTLIYIEGFSPEEASEKTGMKTSNVYNCISRLRKKMKLQAETGGASNE</sequence>
<dbReference type="RefSeq" id="WP_377775363.1">
    <property type="nucleotide sequence ID" value="NZ_JBHUOQ010000004.1"/>
</dbReference>
<dbReference type="EMBL" id="JBHUOQ010000004">
    <property type="protein sequence ID" value="MFD2830749.1"/>
    <property type="molecule type" value="Genomic_DNA"/>
</dbReference>
<keyword evidence="2" id="KW-0805">Transcription regulation</keyword>
<dbReference type="InterPro" id="IPR007627">
    <property type="entry name" value="RNA_pol_sigma70_r2"/>
</dbReference>
<name>A0ABW5WXA1_9STAP</name>
<evidence type="ECO:0000259" key="7">
    <source>
        <dbReference type="Pfam" id="PF08281"/>
    </source>
</evidence>
<evidence type="ECO:0000259" key="6">
    <source>
        <dbReference type="Pfam" id="PF04542"/>
    </source>
</evidence>
<dbReference type="NCBIfam" id="TIGR02937">
    <property type="entry name" value="sigma70-ECF"/>
    <property type="match status" value="1"/>
</dbReference>
<reference evidence="9" key="1">
    <citation type="journal article" date="2019" name="Int. J. Syst. Evol. Microbiol.">
        <title>The Global Catalogue of Microorganisms (GCM) 10K type strain sequencing project: providing services to taxonomists for standard genome sequencing and annotation.</title>
        <authorList>
            <consortium name="The Broad Institute Genomics Platform"/>
            <consortium name="The Broad Institute Genome Sequencing Center for Infectious Disease"/>
            <person name="Wu L."/>
            <person name="Ma J."/>
        </authorList>
    </citation>
    <scope>NUCLEOTIDE SEQUENCE [LARGE SCALE GENOMIC DNA]</scope>
    <source>
        <strain evidence="9">KCTC 33575</strain>
    </source>
</reference>
<dbReference type="SUPFAM" id="SSF88659">
    <property type="entry name" value="Sigma3 and sigma4 domains of RNA polymerase sigma factors"/>
    <property type="match status" value="1"/>
</dbReference>
<comment type="similarity">
    <text evidence="1">Belongs to the sigma-70 factor family. ECF subfamily.</text>
</comment>
<dbReference type="InterPro" id="IPR013249">
    <property type="entry name" value="RNA_pol_sigma70_r4_t2"/>
</dbReference>
<feature type="domain" description="RNA polymerase sigma-70 region 2" evidence="6">
    <location>
        <begin position="23"/>
        <end position="89"/>
    </location>
</feature>
<keyword evidence="4" id="KW-0238">DNA-binding</keyword>
<dbReference type="Proteomes" id="UP001597519">
    <property type="component" value="Unassembled WGS sequence"/>
</dbReference>
<dbReference type="Gene3D" id="1.10.1740.10">
    <property type="match status" value="1"/>
</dbReference>
<proteinExistence type="inferred from homology"/>
<evidence type="ECO:0000256" key="1">
    <source>
        <dbReference type="ARBA" id="ARBA00010641"/>
    </source>
</evidence>
<dbReference type="Gene3D" id="1.10.10.10">
    <property type="entry name" value="Winged helix-like DNA-binding domain superfamily/Winged helix DNA-binding domain"/>
    <property type="match status" value="1"/>
</dbReference>
<dbReference type="SUPFAM" id="SSF88946">
    <property type="entry name" value="Sigma2 domain of RNA polymerase sigma factors"/>
    <property type="match status" value="1"/>
</dbReference>
<evidence type="ECO:0000256" key="3">
    <source>
        <dbReference type="ARBA" id="ARBA00023082"/>
    </source>
</evidence>
<gene>
    <name evidence="8" type="ORF">ACFSX4_09790</name>
</gene>
<keyword evidence="3" id="KW-0731">Sigma factor</keyword>
<evidence type="ECO:0000256" key="5">
    <source>
        <dbReference type="ARBA" id="ARBA00023163"/>
    </source>
</evidence>
<feature type="domain" description="RNA polymerase sigma factor 70 region 4 type 2" evidence="7">
    <location>
        <begin position="119"/>
        <end position="167"/>
    </location>
</feature>
<dbReference type="PANTHER" id="PTHR43133">
    <property type="entry name" value="RNA POLYMERASE ECF-TYPE SIGMA FACTO"/>
    <property type="match status" value="1"/>
</dbReference>
<dbReference type="InterPro" id="IPR013325">
    <property type="entry name" value="RNA_pol_sigma_r2"/>
</dbReference>
<dbReference type="InterPro" id="IPR039425">
    <property type="entry name" value="RNA_pol_sigma-70-like"/>
</dbReference>
<evidence type="ECO:0000256" key="4">
    <source>
        <dbReference type="ARBA" id="ARBA00023125"/>
    </source>
</evidence>
<dbReference type="Pfam" id="PF08281">
    <property type="entry name" value="Sigma70_r4_2"/>
    <property type="match status" value="1"/>
</dbReference>
<dbReference type="InterPro" id="IPR036388">
    <property type="entry name" value="WH-like_DNA-bd_sf"/>
</dbReference>
<dbReference type="PANTHER" id="PTHR43133:SF8">
    <property type="entry name" value="RNA POLYMERASE SIGMA FACTOR HI_1459-RELATED"/>
    <property type="match status" value="1"/>
</dbReference>
<keyword evidence="9" id="KW-1185">Reference proteome</keyword>
<comment type="caution">
    <text evidence="8">The sequence shown here is derived from an EMBL/GenBank/DDBJ whole genome shotgun (WGS) entry which is preliminary data.</text>
</comment>
<dbReference type="Pfam" id="PF04542">
    <property type="entry name" value="Sigma70_r2"/>
    <property type="match status" value="1"/>
</dbReference>
<evidence type="ECO:0000313" key="9">
    <source>
        <dbReference type="Proteomes" id="UP001597519"/>
    </source>
</evidence>
<accession>A0ABW5WXA1</accession>
<evidence type="ECO:0000256" key="2">
    <source>
        <dbReference type="ARBA" id="ARBA00023015"/>
    </source>
</evidence>
<evidence type="ECO:0000313" key="8">
    <source>
        <dbReference type="EMBL" id="MFD2830749.1"/>
    </source>
</evidence>
<protein>
    <submittedName>
        <fullName evidence="8">Sigma-70 family RNA polymerase sigma factor</fullName>
    </submittedName>
</protein>